<evidence type="ECO:0000256" key="15">
    <source>
        <dbReference type="HAMAP-Rule" id="MF_00741"/>
    </source>
</evidence>
<feature type="domain" description="PurM-like C-terminal" evidence="17">
    <location>
        <begin position="205"/>
        <end position="367"/>
    </location>
</feature>
<keyword evidence="6 15" id="KW-0963">Cytoplasm</keyword>
<keyword evidence="9 15" id="KW-0658">Purine biosynthesis</keyword>
<dbReference type="Pfam" id="PF02769">
    <property type="entry name" value="AIRS_C"/>
    <property type="match status" value="1"/>
</dbReference>
<dbReference type="InterPro" id="IPR016188">
    <property type="entry name" value="PurM-like_N"/>
</dbReference>
<evidence type="ECO:0000259" key="16">
    <source>
        <dbReference type="Pfam" id="PF00586"/>
    </source>
</evidence>
<evidence type="ECO:0000256" key="10">
    <source>
        <dbReference type="ARBA" id="ARBA00022840"/>
    </source>
</evidence>
<dbReference type="InterPro" id="IPR036921">
    <property type="entry name" value="PurM-like_N_sf"/>
</dbReference>
<dbReference type="Proteomes" id="UP000321567">
    <property type="component" value="Unassembled WGS sequence"/>
</dbReference>
<evidence type="ECO:0000256" key="14">
    <source>
        <dbReference type="ARBA" id="ARBA00049057"/>
    </source>
</evidence>
<dbReference type="UniPathway" id="UPA00074">
    <property type="reaction ID" value="UER00129"/>
</dbReference>
<reference evidence="18 19" key="1">
    <citation type="submission" date="2019-07" db="EMBL/GenBank/DDBJ databases">
        <title>Whole genome shotgun sequence of Rhodospirillum oryzae NBRC 107573.</title>
        <authorList>
            <person name="Hosoyama A."/>
            <person name="Uohara A."/>
            <person name="Ohji S."/>
            <person name="Ichikawa N."/>
        </authorList>
    </citation>
    <scope>NUCLEOTIDE SEQUENCE [LARGE SCALE GENOMIC DNA]</scope>
    <source>
        <strain evidence="18 19">NBRC 107573</strain>
    </source>
</reference>
<dbReference type="Gene3D" id="3.30.1330.10">
    <property type="entry name" value="PurM-like, N-terminal domain"/>
    <property type="match status" value="1"/>
</dbReference>
<dbReference type="GO" id="GO:0046084">
    <property type="term" value="P:adenine biosynthetic process"/>
    <property type="evidence" value="ECO:0007669"/>
    <property type="project" value="TreeGrafter"/>
</dbReference>
<dbReference type="GO" id="GO:0004641">
    <property type="term" value="F:phosphoribosylformylglycinamidine cyclo-ligase activity"/>
    <property type="evidence" value="ECO:0007669"/>
    <property type="project" value="UniProtKB-UniRule"/>
</dbReference>
<dbReference type="SUPFAM" id="SSF56042">
    <property type="entry name" value="PurM C-terminal domain-like"/>
    <property type="match status" value="1"/>
</dbReference>
<evidence type="ECO:0000256" key="6">
    <source>
        <dbReference type="ARBA" id="ARBA00022490"/>
    </source>
</evidence>
<evidence type="ECO:0000256" key="12">
    <source>
        <dbReference type="ARBA" id="ARBA00032931"/>
    </source>
</evidence>
<dbReference type="GO" id="GO:0005524">
    <property type="term" value="F:ATP binding"/>
    <property type="evidence" value="ECO:0007669"/>
    <property type="project" value="UniProtKB-KW"/>
</dbReference>
<dbReference type="HAMAP" id="MF_00741">
    <property type="entry name" value="AIRS"/>
    <property type="match status" value="1"/>
</dbReference>
<dbReference type="GO" id="GO:0006189">
    <property type="term" value="P:'de novo' IMP biosynthetic process"/>
    <property type="evidence" value="ECO:0007669"/>
    <property type="project" value="UniProtKB-UniRule"/>
</dbReference>
<accession>A0A512H3L5</accession>
<evidence type="ECO:0000256" key="13">
    <source>
        <dbReference type="ARBA" id="ARBA00033093"/>
    </source>
</evidence>
<comment type="similarity">
    <text evidence="3 15">Belongs to the AIR synthase family.</text>
</comment>
<dbReference type="InterPro" id="IPR004733">
    <property type="entry name" value="PurM_cligase"/>
</dbReference>
<keyword evidence="19" id="KW-1185">Reference proteome</keyword>
<dbReference type="EC" id="6.3.3.1" evidence="4 15"/>
<comment type="catalytic activity">
    <reaction evidence="14 15">
        <text>2-formamido-N(1)-(5-O-phospho-beta-D-ribosyl)acetamidine + ATP = 5-amino-1-(5-phospho-beta-D-ribosyl)imidazole + ADP + phosphate + H(+)</text>
        <dbReference type="Rhea" id="RHEA:23032"/>
        <dbReference type="ChEBI" id="CHEBI:15378"/>
        <dbReference type="ChEBI" id="CHEBI:30616"/>
        <dbReference type="ChEBI" id="CHEBI:43474"/>
        <dbReference type="ChEBI" id="CHEBI:137981"/>
        <dbReference type="ChEBI" id="CHEBI:147287"/>
        <dbReference type="ChEBI" id="CHEBI:456216"/>
        <dbReference type="EC" id="6.3.3.1"/>
    </reaction>
</comment>
<protein>
    <recommendedName>
        <fullName evidence="5 15">Phosphoribosylformylglycinamidine cyclo-ligase</fullName>
        <ecNumber evidence="4 15">6.3.3.1</ecNumber>
    </recommendedName>
    <alternativeName>
        <fullName evidence="12 15">AIR synthase</fullName>
    </alternativeName>
    <alternativeName>
        <fullName evidence="13 15">AIRS</fullName>
    </alternativeName>
    <alternativeName>
        <fullName evidence="11 15">Phosphoribosyl-aminoimidazole synthetase</fullName>
    </alternativeName>
</protein>
<dbReference type="EMBL" id="BJZO01000002">
    <property type="protein sequence ID" value="GEO79998.1"/>
    <property type="molecule type" value="Genomic_DNA"/>
</dbReference>
<name>A0A512H3L5_9PROT</name>
<evidence type="ECO:0000259" key="17">
    <source>
        <dbReference type="Pfam" id="PF02769"/>
    </source>
</evidence>
<evidence type="ECO:0000313" key="19">
    <source>
        <dbReference type="Proteomes" id="UP000321567"/>
    </source>
</evidence>
<evidence type="ECO:0000256" key="11">
    <source>
        <dbReference type="ARBA" id="ARBA00031908"/>
    </source>
</evidence>
<keyword evidence="10 15" id="KW-0067">ATP-binding</keyword>
<dbReference type="NCBIfam" id="TIGR00878">
    <property type="entry name" value="purM"/>
    <property type="match status" value="1"/>
</dbReference>
<dbReference type="GO" id="GO:0005829">
    <property type="term" value="C:cytosol"/>
    <property type="evidence" value="ECO:0007669"/>
    <property type="project" value="TreeGrafter"/>
</dbReference>
<dbReference type="AlphaFoldDB" id="A0A512H3L5"/>
<organism evidence="18 19">
    <name type="scientific">Pararhodospirillum oryzae</name>
    <dbReference type="NCBI Taxonomy" id="478448"/>
    <lineage>
        <taxon>Bacteria</taxon>
        <taxon>Pseudomonadati</taxon>
        <taxon>Pseudomonadota</taxon>
        <taxon>Alphaproteobacteria</taxon>
        <taxon>Rhodospirillales</taxon>
        <taxon>Rhodospirillaceae</taxon>
        <taxon>Pararhodospirillum</taxon>
    </lineage>
</organism>
<evidence type="ECO:0000256" key="3">
    <source>
        <dbReference type="ARBA" id="ARBA00010280"/>
    </source>
</evidence>
<evidence type="ECO:0000256" key="7">
    <source>
        <dbReference type="ARBA" id="ARBA00022598"/>
    </source>
</evidence>
<dbReference type="PANTHER" id="PTHR10520:SF12">
    <property type="entry name" value="TRIFUNCTIONAL PURINE BIOSYNTHETIC PROTEIN ADENOSINE-3"/>
    <property type="match status" value="1"/>
</dbReference>
<dbReference type="Gene3D" id="3.90.650.10">
    <property type="entry name" value="PurM-like C-terminal domain"/>
    <property type="match status" value="1"/>
</dbReference>
<evidence type="ECO:0000256" key="1">
    <source>
        <dbReference type="ARBA" id="ARBA00004496"/>
    </source>
</evidence>
<evidence type="ECO:0000256" key="9">
    <source>
        <dbReference type="ARBA" id="ARBA00022755"/>
    </source>
</evidence>
<comment type="pathway">
    <text evidence="2 15">Purine metabolism; IMP biosynthesis via de novo pathway; 5-amino-1-(5-phospho-D-ribosyl)imidazole from N(2)-formyl-N(1)-(5-phospho-D-ribosyl)glycinamide: step 2/2.</text>
</comment>
<dbReference type="Pfam" id="PF00586">
    <property type="entry name" value="AIRS"/>
    <property type="match status" value="1"/>
</dbReference>
<evidence type="ECO:0000256" key="4">
    <source>
        <dbReference type="ARBA" id="ARBA00013047"/>
    </source>
</evidence>
<dbReference type="InterPro" id="IPR010918">
    <property type="entry name" value="PurM-like_C_dom"/>
</dbReference>
<dbReference type="CDD" id="cd02196">
    <property type="entry name" value="PurM"/>
    <property type="match status" value="1"/>
</dbReference>
<evidence type="ECO:0000256" key="8">
    <source>
        <dbReference type="ARBA" id="ARBA00022741"/>
    </source>
</evidence>
<dbReference type="InterPro" id="IPR036676">
    <property type="entry name" value="PurM-like_C_sf"/>
</dbReference>
<evidence type="ECO:0000256" key="2">
    <source>
        <dbReference type="ARBA" id="ARBA00004686"/>
    </source>
</evidence>
<feature type="domain" description="PurM-like N-terminal" evidence="16">
    <location>
        <begin position="86"/>
        <end position="192"/>
    </location>
</feature>
<sequence length="384" mass="39313">MGERPPAPKPGIKAINEAAISTSHSDAGAHASGLTYKDAGVDIDSGNALVQAIKPHAASTARSGADAALGGFGAVFDLAAAGYHDPLLVTATDGVGTKLKIALESGRHDTVGIDLVAMCVNDLIVQGAEPLMFLDYYATGRLEVEVAAAVVKGIAAGCRESGCALVGGETAEMPGLYREGDYDLAGFAVGAVERSALLTGALVSPGDRLLGLASSGVHSNGFSLVRRVVAQEGLAWESPAPFAPGQTLAEALLTPTRLYVRSCLAVHRAGLAHAFAHITGGGFWENIPRVLPASCAVRLDARAWTMPPVFRWLARAGAIAPAEMARTFNCGVGMVVVVPAARVDEARAVLSDAGETVFDLGTVVPRASADAPQVAIEALAEAFA</sequence>
<comment type="caution">
    <text evidence="18">The sequence shown here is derived from an EMBL/GenBank/DDBJ whole genome shotgun (WGS) entry which is preliminary data.</text>
</comment>
<gene>
    <name evidence="15 18" type="primary">purM</name>
    <name evidence="18" type="ORF">ROR02_01290</name>
</gene>
<dbReference type="PANTHER" id="PTHR10520">
    <property type="entry name" value="TRIFUNCTIONAL PURINE BIOSYNTHETIC PROTEIN ADENOSINE-3-RELATED"/>
    <property type="match status" value="1"/>
</dbReference>
<dbReference type="FunFam" id="3.90.650.10:FF:000011">
    <property type="entry name" value="Phosphoribosylformylglycinamidine cyclo-ligase"/>
    <property type="match status" value="1"/>
</dbReference>
<evidence type="ECO:0000256" key="5">
    <source>
        <dbReference type="ARBA" id="ARBA00020367"/>
    </source>
</evidence>
<dbReference type="SUPFAM" id="SSF55326">
    <property type="entry name" value="PurM N-terminal domain-like"/>
    <property type="match status" value="1"/>
</dbReference>
<dbReference type="FunFam" id="3.30.1330.10:FF:000001">
    <property type="entry name" value="Phosphoribosylformylglycinamidine cyclo-ligase"/>
    <property type="match status" value="1"/>
</dbReference>
<dbReference type="GO" id="GO:0004637">
    <property type="term" value="F:phosphoribosylamine-glycine ligase activity"/>
    <property type="evidence" value="ECO:0007669"/>
    <property type="project" value="TreeGrafter"/>
</dbReference>
<proteinExistence type="inferred from homology"/>
<evidence type="ECO:0000313" key="18">
    <source>
        <dbReference type="EMBL" id="GEO79998.1"/>
    </source>
</evidence>
<keyword evidence="7 15" id="KW-0436">Ligase</keyword>
<keyword evidence="8 15" id="KW-0547">Nucleotide-binding</keyword>
<comment type="subcellular location">
    <subcellularLocation>
        <location evidence="1 15">Cytoplasm</location>
    </subcellularLocation>
</comment>